<proteinExistence type="predicted"/>
<reference evidence="7" key="1">
    <citation type="submission" date="2016-11" db="UniProtKB">
        <authorList>
            <consortium name="WormBaseParasite"/>
        </authorList>
    </citation>
    <scope>IDENTIFICATION</scope>
</reference>
<dbReference type="InterPro" id="IPR000483">
    <property type="entry name" value="Cys-rich_flank_reg_C"/>
</dbReference>
<dbReference type="InterPro" id="IPR001611">
    <property type="entry name" value="Leu-rich_rpt"/>
</dbReference>
<evidence type="ECO:0000256" key="4">
    <source>
        <dbReference type="SAM" id="Phobius"/>
    </source>
</evidence>
<dbReference type="PROSITE" id="PS51450">
    <property type="entry name" value="LRR"/>
    <property type="match status" value="2"/>
</dbReference>
<dbReference type="Proteomes" id="UP000095283">
    <property type="component" value="Unplaced"/>
</dbReference>
<keyword evidence="2" id="KW-0732">Signal</keyword>
<evidence type="ECO:0000259" key="5">
    <source>
        <dbReference type="SMART" id="SM00082"/>
    </source>
</evidence>
<keyword evidence="3" id="KW-0677">Repeat</keyword>
<keyword evidence="4" id="KW-0812">Transmembrane</keyword>
<dbReference type="PRINTS" id="PR00019">
    <property type="entry name" value="LEURICHRPT"/>
</dbReference>
<dbReference type="PANTHER" id="PTHR24369:SF210">
    <property type="entry name" value="CHAOPTIN-RELATED"/>
    <property type="match status" value="1"/>
</dbReference>
<dbReference type="PANTHER" id="PTHR24369">
    <property type="entry name" value="ANTIGEN BSP, PUTATIVE-RELATED"/>
    <property type="match status" value="1"/>
</dbReference>
<dbReference type="SMART" id="SM00082">
    <property type="entry name" value="LRRCT"/>
    <property type="match status" value="1"/>
</dbReference>
<evidence type="ECO:0000313" key="7">
    <source>
        <dbReference type="WBParaSite" id="Hba_19064"/>
    </source>
</evidence>
<evidence type="ECO:0000256" key="2">
    <source>
        <dbReference type="ARBA" id="ARBA00022729"/>
    </source>
</evidence>
<dbReference type="InterPro" id="IPR003591">
    <property type="entry name" value="Leu-rich_rpt_typical-subtyp"/>
</dbReference>
<dbReference type="Gene3D" id="3.80.10.10">
    <property type="entry name" value="Ribonuclease Inhibitor"/>
    <property type="match status" value="1"/>
</dbReference>
<dbReference type="GO" id="GO:0005886">
    <property type="term" value="C:plasma membrane"/>
    <property type="evidence" value="ECO:0007669"/>
    <property type="project" value="TreeGrafter"/>
</dbReference>
<evidence type="ECO:0000256" key="1">
    <source>
        <dbReference type="ARBA" id="ARBA00022614"/>
    </source>
</evidence>
<dbReference type="Pfam" id="PF13855">
    <property type="entry name" value="LRR_8"/>
    <property type="match status" value="3"/>
</dbReference>
<dbReference type="WBParaSite" id="Hba_19064">
    <property type="protein sequence ID" value="Hba_19064"/>
    <property type="gene ID" value="Hba_19064"/>
</dbReference>
<keyword evidence="6" id="KW-1185">Reference proteome</keyword>
<keyword evidence="4" id="KW-1133">Transmembrane helix</keyword>
<dbReference type="AlphaFoldDB" id="A0A1I7XNF6"/>
<sequence length="652" mass="73953">MAEDMLMAINTCFYSSTTTHPPTEDYSDYALASLFMGYLFVYIQIIILTFYDVAPDELIERKRKGIKPLPFDPKRYQHVIDNGFCNICQIHVVQSTLSVPSSIMLDKNKIAGKRGITTYRFVMDQRKKKPISHDTISAQTDVSVRNSVHNEAVHLKTIGRCLSVNYFLIIVLCLILLTFICLAESIARTSPRVSDIQQEFPSVMETGEDIEERRLSISCRQSSDRRMHAVCGLTLLCGLVLIRGEPASRLPSNEEASCPKRCICSRNQVNCTDVNFKGADVFQQIHERAFPHLDTLVMTGNWLGDLSESIFTEGEVHASISLINLTSDAISKISGETFKGTPNVEFLYLSHNKITFGEKYPFANLERLHQLHMDDALGDLPVDLKANLLSMLFDAKKKAFVELAELKLSNNNIAKIRSDTLCKMVGLRRLDLSHNALKSFEVKSGCLKSLEALDISGNKFTSIPAELWDSLPSLSTLDISGNPLNCDCVLQPFFAIAKAENNNFVNQGKTLCASPEFRKGKNLFDMSDDLCKTGEYGYIGFLILGLLAGADRFSPRWIVPHFHFLFILEKGCVPLKPRRPCLRKQSMYVLPLWTQSWRKTIFSLYFHQLRNALINVLYFRVIVTFILIFIDDHYTGEYYFSYYSVKILIILF</sequence>
<keyword evidence="1" id="KW-0433">Leucine-rich repeat</keyword>
<protein>
    <submittedName>
        <fullName evidence="7">LRRCT domain-containing protein</fullName>
    </submittedName>
</protein>
<keyword evidence="4" id="KW-0472">Membrane</keyword>
<dbReference type="InterPro" id="IPR050541">
    <property type="entry name" value="LRR_TM_domain-containing"/>
</dbReference>
<evidence type="ECO:0000256" key="3">
    <source>
        <dbReference type="ARBA" id="ARBA00022737"/>
    </source>
</evidence>
<feature type="transmembrane region" description="Helical" evidence="4">
    <location>
        <begin position="166"/>
        <end position="187"/>
    </location>
</feature>
<evidence type="ECO:0000313" key="6">
    <source>
        <dbReference type="Proteomes" id="UP000095283"/>
    </source>
</evidence>
<dbReference type="InterPro" id="IPR032675">
    <property type="entry name" value="LRR_dom_sf"/>
</dbReference>
<dbReference type="SMART" id="SM00369">
    <property type="entry name" value="LRR_TYP"/>
    <property type="match status" value="5"/>
</dbReference>
<feature type="domain" description="LRRCT" evidence="5">
    <location>
        <begin position="482"/>
        <end position="532"/>
    </location>
</feature>
<dbReference type="SUPFAM" id="SSF52058">
    <property type="entry name" value="L domain-like"/>
    <property type="match status" value="1"/>
</dbReference>
<accession>A0A1I7XNF6</accession>
<feature type="transmembrane region" description="Helical" evidence="4">
    <location>
        <begin position="29"/>
        <end position="54"/>
    </location>
</feature>
<organism evidence="6 7">
    <name type="scientific">Heterorhabditis bacteriophora</name>
    <name type="common">Entomopathogenic nematode worm</name>
    <dbReference type="NCBI Taxonomy" id="37862"/>
    <lineage>
        <taxon>Eukaryota</taxon>
        <taxon>Metazoa</taxon>
        <taxon>Ecdysozoa</taxon>
        <taxon>Nematoda</taxon>
        <taxon>Chromadorea</taxon>
        <taxon>Rhabditida</taxon>
        <taxon>Rhabditina</taxon>
        <taxon>Rhabditomorpha</taxon>
        <taxon>Strongyloidea</taxon>
        <taxon>Heterorhabditidae</taxon>
        <taxon>Heterorhabditis</taxon>
    </lineage>
</organism>
<name>A0A1I7XNF6_HETBA</name>